<dbReference type="AlphaFoldDB" id="A0A7S0KGM6"/>
<accession>A0A7S0KGM6</accession>
<dbReference type="EMBL" id="HBEW01003551">
    <property type="protein sequence ID" value="CAD8580716.1"/>
    <property type="molecule type" value="Transcribed_RNA"/>
</dbReference>
<dbReference type="InterPro" id="IPR012337">
    <property type="entry name" value="RNaseH-like_sf"/>
</dbReference>
<dbReference type="GO" id="GO:0003676">
    <property type="term" value="F:nucleic acid binding"/>
    <property type="evidence" value="ECO:0007669"/>
    <property type="project" value="InterPro"/>
</dbReference>
<feature type="non-terminal residue" evidence="1">
    <location>
        <position position="1"/>
    </location>
</feature>
<evidence type="ECO:0000313" key="1">
    <source>
        <dbReference type="EMBL" id="CAD8580716.1"/>
    </source>
</evidence>
<reference evidence="1" key="1">
    <citation type="submission" date="2021-01" db="EMBL/GenBank/DDBJ databases">
        <authorList>
            <person name="Corre E."/>
            <person name="Pelletier E."/>
            <person name="Niang G."/>
            <person name="Scheremetjew M."/>
            <person name="Finn R."/>
            <person name="Kale V."/>
            <person name="Holt S."/>
            <person name="Cochrane G."/>
            <person name="Meng A."/>
            <person name="Brown T."/>
            <person name="Cohen L."/>
        </authorList>
    </citation>
    <scope>NUCLEOTIDE SEQUENCE</scope>
    <source>
        <strain evidence="1">Clade-D-RCC2572</strain>
    </source>
</reference>
<sequence length="832" mass="90666">VPHTRLCVVMKTAVRRMCVISGDIIMPSFASIPPTSCTRRLLHSQARGVSLRKITSAPIVRTRVTHTTSASASAGYTHVFTAYKIKSASTTELPSLTVTPLRLSDDRGKPCVQALWSAIRLLREGQPIMDTTSKNSNEKTNSPFEAFNGQGVELFAQAGVRDVGEVLRFGAPKLSGRELAVKALGYKATGEVMAGEPFELKPESAEGKTAYEEILREALYVHALNVVGELFDVSRVGRSGILLTAKLISGSWACTPVSDAVAVLDQYTLNIEVNDNYAQLACTLSHELRSPLTVRQILDDPSLMDLPEGAEVVALGGPHLQGRLSYAKSTWKIGEPREELKGESLVEYHRKRYPARVKLLENARNDDQAVQLVQPGRSPSAYPAELLSPVIRVAILDTQTRDAVAQLCAGSPMDLQRRITTVRSLLGQPFAPRFDVEEKMMRLTPPPSKLASFDDNVRVGDLIEGPAVMTNESTKIKVPPVTLFLGSSLKDMEHDDDGSQYAERLTEVAEKTMRSWNRASDQDISRIKDDISGAKIVWFDDTSLQSIESSLGGEFRKQLPGSTILVSTTSAAGRQLVEAGTRRASSTINSRVRIGIDDISTAKEGVRSRLCSALVTRRGGQATLFRQPIAPEGMLFVGAGTKAGMPVVDRFGKVLHRQYGAPYGSTVTDAVRTSIEMFSEIAQHLVIHHAGESDESDVAAASEMARTKEVTLDVVDIIESDCGRVIGWRKDLGVTQPEHGFWSTIGGDDSDDAIMVTTDIESNFTRGVARPLRVKRRARSRDVTIDLATVVNHIASLATVVDDGAPDHRLGKFRSPITLRPQDTLALEVILL</sequence>
<dbReference type="InterPro" id="IPR036397">
    <property type="entry name" value="RNaseH_sf"/>
</dbReference>
<proteinExistence type="predicted"/>
<name>A0A7S0KGM6_9CHLO</name>
<gene>
    <name evidence="1" type="ORF">OMED0929_LOCUS2946</name>
</gene>
<dbReference type="SUPFAM" id="SSF53098">
    <property type="entry name" value="Ribonuclease H-like"/>
    <property type="match status" value="1"/>
</dbReference>
<dbReference type="Gene3D" id="3.30.420.10">
    <property type="entry name" value="Ribonuclease H-like superfamily/Ribonuclease H"/>
    <property type="match status" value="1"/>
</dbReference>
<organism evidence="1">
    <name type="scientific">Ostreococcus mediterraneus</name>
    <dbReference type="NCBI Taxonomy" id="1486918"/>
    <lineage>
        <taxon>Eukaryota</taxon>
        <taxon>Viridiplantae</taxon>
        <taxon>Chlorophyta</taxon>
        <taxon>Mamiellophyceae</taxon>
        <taxon>Mamiellales</taxon>
        <taxon>Bathycoccaceae</taxon>
        <taxon>Ostreococcus</taxon>
    </lineage>
</organism>
<protein>
    <submittedName>
        <fullName evidence="1">Uncharacterized protein</fullName>
    </submittedName>
</protein>